<evidence type="ECO:0000256" key="4">
    <source>
        <dbReference type="ARBA" id="ARBA00022475"/>
    </source>
</evidence>
<keyword evidence="9" id="KW-0067">ATP-binding</keyword>
<evidence type="ECO:0000313" key="18">
    <source>
        <dbReference type="Proteomes" id="UP000031036"/>
    </source>
</evidence>
<dbReference type="PANTHER" id="PTHR43294">
    <property type="entry name" value="SODIUM/POTASSIUM-TRANSPORTING ATPASE SUBUNIT ALPHA"/>
    <property type="match status" value="1"/>
</dbReference>
<dbReference type="InterPro" id="IPR018303">
    <property type="entry name" value="ATPase_P-typ_P_site"/>
</dbReference>
<dbReference type="EMBL" id="JPKZ01002960">
    <property type="protein sequence ID" value="KHN74191.1"/>
    <property type="molecule type" value="Genomic_DNA"/>
</dbReference>
<feature type="transmembrane region" description="Helical" evidence="15">
    <location>
        <begin position="115"/>
        <end position="136"/>
    </location>
</feature>
<evidence type="ECO:0000256" key="1">
    <source>
        <dbReference type="ARBA" id="ARBA00004651"/>
    </source>
</evidence>
<dbReference type="GO" id="GO:0005391">
    <property type="term" value="F:P-type sodium:potassium-exchanging transporter activity"/>
    <property type="evidence" value="ECO:0007669"/>
    <property type="project" value="TreeGrafter"/>
</dbReference>
<dbReference type="Gene3D" id="3.40.1110.10">
    <property type="entry name" value="Calcium-transporting ATPase, cytoplasmic domain N"/>
    <property type="match status" value="3"/>
</dbReference>
<dbReference type="Pfam" id="PF13246">
    <property type="entry name" value="Cation_ATPase"/>
    <property type="match status" value="1"/>
</dbReference>
<evidence type="ECO:0000256" key="3">
    <source>
        <dbReference type="ARBA" id="ARBA00022448"/>
    </source>
</evidence>
<organism evidence="17 18">
    <name type="scientific">Toxocara canis</name>
    <name type="common">Canine roundworm</name>
    <dbReference type="NCBI Taxonomy" id="6265"/>
    <lineage>
        <taxon>Eukaryota</taxon>
        <taxon>Metazoa</taxon>
        <taxon>Ecdysozoa</taxon>
        <taxon>Nematoda</taxon>
        <taxon>Chromadorea</taxon>
        <taxon>Rhabditida</taxon>
        <taxon>Spirurina</taxon>
        <taxon>Ascaridomorpha</taxon>
        <taxon>Ascaridoidea</taxon>
        <taxon>Toxocaridae</taxon>
        <taxon>Toxocara</taxon>
    </lineage>
</organism>
<dbReference type="InterPro" id="IPR023298">
    <property type="entry name" value="ATPase_P-typ_TM_dom_sf"/>
</dbReference>
<dbReference type="PANTHER" id="PTHR43294:SF21">
    <property type="entry name" value="CATION TRANSPORTING ATPASE"/>
    <property type="match status" value="1"/>
</dbReference>
<evidence type="ECO:0000256" key="7">
    <source>
        <dbReference type="ARBA" id="ARBA00022741"/>
    </source>
</evidence>
<dbReference type="SUPFAM" id="SSF81665">
    <property type="entry name" value="Calcium ATPase, transmembrane domain M"/>
    <property type="match status" value="1"/>
</dbReference>
<dbReference type="SUPFAM" id="SSF56784">
    <property type="entry name" value="HAD-like"/>
    <property type="match status" value="1"/>
</dbReference>
<dbReference type="GO" id="GO:0046872">
    <property type="term" value="F:metal ion binding"/>
    <property type="evidence" value="ECO:0007669"/>
    <property type="project" value="UniProtKB-KW"/>
</dbReference>
<dbReference type="Pfam" id="PF00702">
    <property type="entry name" value="Hydrolase"/>
    <property type="match status" value="1"/>
</dbReference>
<evidence type="ECO:0000313" key="17">
    <source>
        <dbReference type="EMBL" id="KHN74191.1"/>
    </source>
</evidence>
<evidence type="ECO:0000256" key="14">
    <source>
        <dbReference type="ARBA" id="ARBA00023136"/>
    </source>
</evidence>
<dbReference type="GO" id="GO:0140581">
    <property type="term" value="F:P-type monovalent copper transporter activity"/>
    <property type="evidence" value="ECO:0007669"/>
    <property type="project" value="UniProtKB-EC"/>
</dbReference>
<protein>
    <recommendedName>
        <fullName evidence="2">P-type Cu(+) transporter</fullName>
        <ecNumber evidence="2">7.2.2.8</ecNumber>
    </recommendedName>
</protein>
<dbReference type="GO" id="GO:0036376">
    <property type="term" value="P:sodium ion export across plasma membrane"/>
    <property type="evidence" value="ECO:0007669"/>
    <property type="project" value="TreeGrafter"/>
</dbReference>
<dbReference type="Gene3D" id="3.40.50.1000">
    <property type="entry name" value="HAD superfamily/HAD-like"/>
    <property type="match status" value="2"/>
</dbReference>
<dbReference type="PROSITE" id="PS00154">
    <property type="entry name" value="ATPASE_E1_E2"/>
    <property type="match status" value="1"/>
</dbReference>
<keyword evidence="13" id="KW-0406">Ion transport</keyword>
<evidence type="ECO:0000256" key="15">
    <source>
        <dbReference type="SAM" id="Phobius"/>
    </source>
</evidence>
<dbReference type="Gene3D" id="2.70.150.10">
    <property type="entry name" value="Calcium-transporting ATPase, cytoplasmic transduction domain A"/>
    <property type="match status" value="1"/>
</dbReference>
<keyword evidence="11 15" id="KW-1133">Transmembrane helix</keyword>
<keyword evidence="6" id="KW-0479">Metal-binding</keyword>
<evidence type="ECO:0000256" key="6">
    <source>
        <dbReference type="ARBA" id="ARBA00022723"/>
    </source>
</evidence>
<comment type="subcellular location">
    <subcellularLocation>
        <location evidence="1">Cell membrane</location>
        <topology evidence="1">Multi-pass membrane protein</topology>
    </subcellularLocation>
</comment>
<feature type="transmembrane region" description="Helical" evidence="15">
    <location>
        <begin position="88"/>
        <end position="109"/>
    </location>
</feature>
<dbReference type="InterPro" id="IPR023214">
    <property type="entry name" value="HAD_sf"/>
</dbReference>
<dbReference type="InterPro" id="IPR008250">
    <property type="entry name" value="ATPase_P-typ_transduc_dom_A_sf"/>
</dbReference>
<comment type="caution">
    <text evidence="17">The sequence shown here is derived from an EMBL/GenBank/DDBJ whole genome shotgun (WGS) entry which is preliminary data.</text>
</comment>
<evidence type="ECO:0000256" key="5">
    <source>
        <dbReference type="ARBA" id="ARBA00022692"/>
    </source>
</evidence>
<keyword evidence="18" id="KW-1185">Reference proteome</keyword>
<evidence type="ECO:0000256" key="10">
    <source>
        <dbReference type="ARBA" id="ARBA00022967"/>
    </source>
</evidence>
<keyword evidence="3" id="KW-0813">Transport</keyword>
<feature type="domain" description="P-type ATPase A" evidence="16">
    <location>
        <begin position="151"/>
        <end position="262"/>
    </location>
</feature>
<feature type="transmembrane region" description="Helical" evidence="15">
    <location>
        <begin position="280"/>
        <end position="305"/>
    </location>
</feature>
<evidence type="ECO:0000256" key="9">
    <source>
        <dbReference type="ARBA" id="ARBA00022840"/>
    </source>
</evidence>
<gene>
    <name evidence="17" type="primary">Atp1a4</name>
    <name evidence="17" type="ORF">Tcan_03117</name>
</gene>
<keyword evidence="5 15" id="KW-0812">Transmembrane</keyword>
<dbReference type="GO" id="GO:0006883">
    <property type="term" value="P:intracellular sodium ion homeostasis"/>
    <property type="evidence" value="ECO:0007669"/>
    <property type="project" value="TreeGrafter"/>
</dbReference>
<dbReference type="OrthoDB" id="3352408at2759"/>
<keyword evidence="12" id="KW-0186">Copper</keyword>
<dbReference type="GO" id="GO:1902600">
    <property type="term" value="P:proton transmembrane transport"/>
    <property type="evidence" value="ECO:0007669"/>
    <property type="project" value="TreeGrafter"/>
</dbReference>
<dbReference type="EC" id="7.2.2.8" evidence="2"/>
<evidence type="ECO:0000259" key="16">
    <source>
        <dbReference type="Pfam" id="PF00122"/>
    </source>
</evidence>
<dbReference type="Gene3D" id="1.20.1110.10">
    <property type="entry name" value="Calcium-transporting ATPase, transmembrane domain"/>
    <property type="match status" value="1"/>
</dbReference>
<dbReference type="InterPro" id="IPR036412">
    <property type="entry name" value="HAD-like_sf"/>
</dbReference>
<keyword evidence="14 15" id="KW-0472">Membrane</keyword>
<dbReference type="FunFam" id="3.40.50.1000:FF:000144">
    <property type="entry name" value="copper-transporting ATPase 1 isoform X2"/>
    <property type="match status" value="1"/>
</dbReference>
<dbReference type="GO" id="GO:0030007">
    <property type="term" value="P:intracellular potassium ion homeostasis"/>
    <property type="evidence" value="ECO:0007669"/>
    <property type="project" value="TreeGrafter"/>
</dbReference>
<dbReference type="InterPro" id="IPR059000">
    <property type="entry name" value="ATPase_P-type_domA"/>
</dbReference>
<dbReference type="InterPro" id="IPR023299">
    <property type="entry name" value="ATPase_P-typ_cyto_dom_N"/>
</dbReference>
<dbReference type="GO" id="GO:0005886">
    <property type="term" value="C:plasma membrane"/>
    <property type="evidence" value="ECO:0007669"/>
    <property type="project" value="UniProtKB-SubCell"/>
</dbReference>
<dbReference type="STRING" id="6265.A0A0B2UT32"/>
<dbReference type="InterPro" id="IPR050510">
    <property type="entry name" value="Cation_transp_ATPase_P-type"/>
</dbReference>
<dbReference type="PRINTS" id="PR00121">
    <property type="entry name" value="NAKATPASE"/>
</dbReference>
<dbReference type="GO" id="GO:1990573">
    <property type="term" value="P:potassium ion import across plasma membrane"/>
    <property type="evidence" value="ECO:0007669"/>
    <property type="project" value="TreeGrafter"/>
</dbReference>
<dbReference type="GO" id="GO:0005524">
    <property type="term" value="F:ATP binding"/>
    <property type="evidence" value="ECO:0007669"/>
    <property type="project" value="UniProtKB-KW"/>
</dbReference>
<dbReference type="OMA" id="MVVTDLW"/>
<evidence type="ECO:0000256" key="8">
    <source>
        <dbReference type="ARBA" id="ARBA00022796"/>
    </source>
</evidence>
<keyword evidence="4" id="KW-1003">Cell membrane</keyword>
<keyword evidence="10" id="KW-1278">Translocase</keyword>
<keyword evidence="8" id="KW-0187">Copper transport</keyword>
<dbReference type="SUPFAM" id="SSF81653">
    <property type="entry name" value="Calcium ATPase, transduction domain A"/>
    <property type="match status" value="1"/>
</dbReference>
<evidence type="ECO:0000256" key="13">
    <source>
        <dbReference type="ARBA" id="ARBA00023065"/>
    </source>
</evidence>
<evidence type="ECO:0000256" key="2">
    <source>
        <dbReference type="ARBA" id="ARBA00012517"/>
    </source>
</evidence>
<feature type="transmembrane region" description="Helical" evidence="15">
    <location>
        <begin position="311"/>
        <end position="339"/>
    </location>
</feature>
<name>A0A0B2UT32_TOXCA</name>
<proteinExistence type="predicted"/>
<dbReference type="AlphaFoldDB" id="A0A0B2UT32"/>
<dbReference type="Pfam" id="PF00122">
    <property type="entry name" value="E1-E2_ATPase"/>
    <property type="match status" value="1"/>
</dbReference>
<keyword evidence="7" id="KW-0547">Nucleotide-binding</keyword>
<dbReference type="SUPFAM" id="SSF81660">
    <property type="entry name" value="Metal cation-transporting ATPase, ATP-binding domain N"/>
    <property type="match status" value="1"/>
</dbReference>
<accession>A0A0B2UT32</accession>
<dbReference type="Proteomes" id="UP000031036">
    <property type="component" value="Unassembled WGS sequence"/>
</dbReference>
<reference evidence="17 18" key="1">
    <citation type="submission" date="2014-11" db="EMBL/GenBank/DDBJ databases">
        <title>Genetic blueprint of the zoonotic pathogen Toxocara canis.</title>
        <authorList>
            <person name="Zhu X.-Q."/>
            <person name="Korhonen P.K."/>
            <person name="Cai H."/>
            <person name="Young N.D."/>
            <person name="Nejsum P."/>
            <person name="von Samson-Himmelstjerna G."/>
            <person name="Boag P.R."/>
            <person name="Tan P."/>
            <person name="Li Q."/>
            <person name="Min J."/>
            <person name="Yang Y."/>
            <person name="Wang X."/>
            <person name="Fang X."/>
            <person name="Hall R.S."/>
            <person name="Hofmann A."/>
            <person name="Sternberg P.W."/>
            <person name="Jex A.R."/>
            <person name="Gasser R.B."/>
        </authorList>
    </citation>
    <scope>NUCLEOTIDE SEQUENCE [LARGE SCALE GENOMIC DNA]</scope>
    <source>
        <strain evidence="17">PN_DK_2014</strain>
    </source>
</reference>
<dbReference type="PRINTS" id="PR00119">
    <property type="entry name" value="CATATPASE"/>
</dbReference>
<evidence type="ECO:0000256" key="12">
    <source>
        <dbReference type="ARBA" id="ARBA00023008"/>
    </source>
</evidence>
<evidence type="ECO:0000256" key="11">
    <source>
        <dbReference type="ARBA" id="ARBA00022989"/>
    </source>
</evidence>
<sequence length="799" mass="89292">MIVGIRWGALMLSIISLWHKFETSTRIHILTPIFLNAAMVYQLLRRSTNFICLKFSRKRLRDGGANVIEPPKEIGNFELFARQFLYKFWLLLLGAAMLSIATYLIHLVHGNNEPLNLYCTIILIAIVFIMSFLSFYQEKKARKVVSDFKLLLPASCIVLRDCEERQIPPEQLVVGDLVMISAGARIPADLRILQSNGLKLETSAITGEGQPIDYTHEAAAPHISMFDARNLALKGSFCIEGDGIGVVIRTGKYTVLGGIADLHRHVGTTQSKLQTEINQFVQFISILALGMAVFFFLIGCVVARFENVLDHFITGFLVIIVANVPQGLPAMVMSQLAIIARRMAKKNVFIKKLDVIDELGAATVVATDKTGTITQNLMVLTDLWYNRRHYIGHCDMGNPGRSAMRQAAVCDELERPLPDILTVMSVCNRAQFERVRKSMRRVWTQRALQKATNERNHIAGLTKKFTVVDAETGRESVRTGTMEMDYNAESRAIGGEDDDGCAKSEDSWERNDISGAPSDVALLRYVELNASVEGIRQRYHVVFDMPFNSVRRFQLIVARCLAEPQPPCDLPPPADGQCVFAVMIKGAPEVVLRKCKYIQINEELLDVNEELVSDCQFIARLKGTGHVINDYQGLDRYSRKRHEYKGTDAAWEHYGNEGRRVIGFAWKHFIAATDTRFNVYDGELPQSELVFLGMAAIMDPPRDDAAMAIKQCKDAGVKVYMITGDHPTTAAAIARQIGLIGIGSSDQRVEASGHQAVKLSVVEGREINWAIANGEDLAAMNVEQWNKLLAHKYIVFARL</sequence>